<keyword evidence="3" id="KW-1185">Reference proteome</keyword>
<dbReference type="Proteomes" id="UP000317078">
    <property type="component" value="Unassembled WGS sequence"/>
</dbReference>
<dbReference type="AlphaFoldDB" id="A0A502FY37"/>
<proteinExistence type="predicted"/>
<gene>
    <name evidence="2" type="ORF">EAH89_15290</name>
</gene>
<dbReference type="InterPro" id="IPR036653">
    <property type="entry name" value="CinA-like_C"/>
</dbReference>
<dbReference type="RefSeq" id="WP_140884616.1">
    <property type="nucleotide sequence ID" value="NZ_RCZP01000014.1"/>
</dbReference>
<evidence type="ECO:0000313" key="2">
    <source>
        <dbReference type="EMBL" id="TPG53853.1"/>
    </source>
</evidence>
<accession>A0A502FY37</accession>
<feature type="domain" description="CinA C-terminal" evidence="1">
    <location>
        <begin position="15"/>
        <end position="162"/>
    </location>
</feature>
<sequence length="168" mass="16852">MQQDRFPDLVARAGRLGARLRERGETVAVAESSTGGLIAAALLAQAGASAYFLGGGVIYTAAARSALLGLSATDLEGMRPSSEAYARLLAERARGRLGADWGLGETGAAGPEGNRYGDPPGHCCLAIAGPVDLVRTIGTGGGNRLANMQAFAAAALDLLGEAIGAPGC</sequence>
<name>A0A502FY37_9PROT</name>
<protein>
    <submittedName>
        <fullName evidence="2">CinA family protein</fullName>
    </submittedName>
</protein>
<evidence type="ECO:0000313" key="3">
    <source>
        <dbReference type="Proteomes" id="UP000317078"/>
    </source>
</evidence>
<dbReference type="NCBIfam" id="TIGR00199">
    <property type="entry name" value="PncC_domain"/>
    <property type="match status" value="1"/>
</dbReference>
<dbReference type="Gene3D" id="3.90.950.20">
    <property type="entry name" value="CinA-like"/>
    <property type="match status" value="1"/>
</dbReference>
<dbReference type="Pfam" id="PF02464">
    <property type="entry name" value="CinA"/>
    <property type="match status" value="1"/>
</dbReference>
<dbReference type="SUPFAM" id="SSF142433">
    <property type="entry name" value="CinA-like"/>
    <property type="match status" value="1"/>
</dbReference>
<reference evidence="2 3" key="1">
    <citation type="journal article" date="2019" name="Environ. Microbiol.">
        <title>Species interactions and distinct microbial communities in high Arctic permafrost affected cryosols are associated with the CH4 and CO2 gas fluxes.</title>
        <authorList>
            <person name="Altshuler I."/>
            <person name="Hamel J."/>
            <person name="Turney S."/>
            <person name="Magnuson E."/>
            <person name="Levesque R."/>
            <person name="Greer C."/>
            <person name="Whyte L.G."/>
        </authorList>
    </citation>
    <scope>NUCLEOTIDE SEQUENCE [LARGE SCALE GENOMIC DNA]</scope>
    <source>
        <strain evidence="2 3">S9.3B</strain>
    </source>
</reference>
<dbReference type="EMBL" id="RCZP01000014">
    <property type="protein sequence ID" value="TPG53853.1"/>
    <property type="molecule type" value="Genomic_DNA"/>
</dbReference>
<dbReference type="OrthoDB" id="1253990at2"/>
<comment type="caution">
    <text evidence="2">The sequence shown here is derived from an EMBL/GenBank/DDBJ whole genome shotgun (WGS) entry which is preliminary data.</text>
</comment>
<organism evidence="2 3">
    <name type="scientific">Muricoccus nepalensis</name>
    <dbReference type="NCBI Taxonomy" id="1854500"/>
    <lineage>
        <taxon>Bacteria</taxon>
        <taxon>Pseudomonadati</taxon>
        <taxon>Pseudomonadota</taxon>
        <taxon>Alphaproteobacteria</taxon>
        <taxon>Acetobacterales</taxon>
        <taxon>Roseomonadaceae</taxon>
        <taxon>Muricoccus</taxon>
    </lineage>
</organism>
<evidence type="ECO:0000259" key="1">
    <source>
        <dbReference type="Pfam" id="PF02464"/>
    </source>
</evidence>
<dbReference type="InterPro" id="IPR008136">
    <property type="entry name" value="CinA_C"/>
</dbReference>